<evidence type="ECO:0000256" key="2">
    <source>
        <dbReference type="ARBA" id="ARBA00023180"/>
    </source>
</evidence>
<dbReference type="InterPro" id="IPR050975">
    <property type="entry name" value="Sleep_regulator"/>
</dbReference>
<dbReference type="Proteomes" id="UP000828390">
    <property type="component" value="Unassembled WGS sequence"/>
</dbReference>
<feature type="chain" id="PRO_5040045414" description="Protein sleepless" evidence="4">
    <location>
        <begin position="25"/>
        <end position="120"/>
    </location>
</feature>
<dbReference type="Pfam" id="PF17064">
    <property type="entry name" value="QVR"/>
    <property type="match status" value="1"/>
</dbReference>
<keyword evidence="1 4" id="KW-0732">Signal</keyword>
<dbReference type="AlphaFoldDB" id="A0A9D3Z285"/>
<evidence type="ECO:0000256" key="3">
    <source>
        <dbReference type="SAM" id="Phobius"/>
    </source>
</evidence>
<protein>
    <recommendedName>
        <fullName evidence="8">Protein sleepless</fullName>
    </recommendedName>
</protein>
<feature type="signal peptide" evidence="4">
    <location>
        <begin position="1"/>
        <end position="24"/>
    </location>
</feature>
<evidence type="ECO:0000313" key="7">
    <source>
        <dbReference type="Proteomes" id="UP000828390"/>
    </source>
</evidence>
<evidence type="ECO:0000256" key="1">
    <source>
        <dbReference type="ARBA" id="ARBA00022729"/>
    </source>
</evidence>
<dbReference type="OrthoDB" id="6050539at2759"/>
<evidence type="ECO:0000313" key="5">
    <source>
        <dbReference type="EMBL" id="KAH3709296.1"/>
    </source>
</evidence>
<evidence type="ECO:0000313" key="6">
    <source>
        <dbReference type="EMBL" id="KAH3709300.1"/>
    </source>
</evidence>
<keyword evidence="3" id="KW-0472">Membrane</keyword>
<keyword evidence="7" id="KW-1185">Reference proteome</keyword>
<feature type="transmembrane region" description="Helical" evidence="3">
    <location>
        <begin position="100"/>
        <end position="119"/>
    </location>
</feature>
<comment type="caution">
    <text evidence="6">The sequence shown here is derived from an EMBL/GenBank/DDBJ whole genome shotgun (WGS) entry which is preliminary data.</text>
</comment>
<name>A0A9D3Z285_DREPO</name>
<reference evidence="6" key="1">
    <citation type="journal article" date="2019" name="bioRxiv">
        <title>The Genome of the Zebra Mussel, Dreissena polymorpha: A Resource for Invasive Species Research.</title>
        <authorList>
            <person name="McCartney M.A."/>
            <person name="Auch B."/>
            <person name="Kono T."/>
            <person name="Mallez S."/>
            <person name="Zhang Y."/>
            <person name="Obille A."/>
            <person name="Becker A."/>
            <person name="Abrahante J.E."/>
            <person name="Garbe J."/>
            <person name="Badalamenti J.P."/>
            <person name="Herman A."/>
            <person name="Mangelson H."/>
            <person name="Liachko I."/>
            <person name="Sullivan S."/>
            <person name="Sone E.D."/>
            <person name="Koren S."/>
            <person name="Silverstein K.A.T."/>
            <person name="Beckman K.B."/>
            <person name="Gohl D.M."/>
        </authorList>
    </citation>
    <scope>NUCLEOTIDE SEQUENCE</scope>
    <source>
        <strain evidence="6">Duluth1</strain>
        <tissue evidence="6">Whole animal</tissue>
    </source>
</reference>
<evidence type="ECO:0008006" key="8">
    <source>
        <dbReference type="Google" id="ProtNLM"/>
    </source>
</evidence>
<organism evidence="6 7">
    <name type="scientific">Dreissena polymorpha</name>
    <name type="common">Zebra mussel</name>
    <name type="synonym">Mytilus polymorpha</name>
    <dbReference type="NCBI Taxonomy" id="45954"/>
    <lineage>
        <taxon>Eukaryota</taxon>
        <taxon>Metazoa</taxon>
        <taxon>Spiralia</taxon>
        <taxon>Lophotrochozoa</taxon>
        <taxon>Mollusca</taxon>
        <taxon>Bivalvia</taxon>
        <taxon>Autobranchia</taxon>
        <taxon>Heteroconchia</taxon>
        <taxon>Euheterodonta</taxon>
        <taxon>Imparidentia</taxon>
        <taxon>Neoheterodontei</taxon>
        <taxon>Myida</taxon>
        <taxon>Dreissenoidea</taxon>
        <taxon>Dreissenidae</taxon>
        <taxon>Dreissena</taxon>
    </lineage>
</organism>
<dbReference type="InterPro" id="IPR031424">
    <property type="entry name" value="QVR-like"/>
</dbReference>
<dbReference type="PANTHER" id="PTHR33562">
    <property type="entry name" value="ATILLA, ISOFORM B-RELATED-RELATED"/>
    <property type="match status" value="1"/>
</dbReference>
<keyword evidence="3" id="KW-1133">Transmembrane helix</keyword>
<reference evidence="6" key="2">
    <citation type="submission" date="2020-11" db="EMBL/GenBank/DDBJ databases">
        <authorList>
            <person name="McCartney M.A."/>
            <person name="Auch B."/>
            <person name="Kono T."/>
            <person name="Mallez S."/>
            <person name="Becker A."/>
            <person name="Gohl D.M."/>
            <person name="Silverstein K.A.T."/>
            <person name="Koren S."/>
            <person name="Bechman K.B."/>
            <person name="Herman A."/>
            <person name="Abrahante J.E."/>
            <person name="Garbe J."/>
        </authorList>
    </citation>
    <scope>NUCLEOTIDE SEQUENCE</scope>
    <source>
        <strain evidence="6">Duluth1</strain>
        <tissue evidence="6">Whole animal</tissue>
    </source>
</reference>
<dbReference type="EMBL" id="JAIWYP010000014">
    <property type="protein sequence ID" value="KAH3709296.1"/>
    <property type="molecule type" value="Genomic_DNA"/>
</dbReference>
<evidence type="ECO:0000256" key="4">
    <source>
        <dbReference type="SAM" id="SignalP"/>
    </source>
</evidence>
<dbReference type="EMBL" id="JAIWYP010000014">
    <property type="protein sequence ID" value="KAH3709300.1"/>
    <property type="molecule type" value="Genomic_DNA"/>
</dbReference>
<dbReference type="GO" id="GO:0030431">
    <property type="term" value="P:sleep"/>
    <property type="evidence" value="ECO:0007669"/>
    <property type="project" value="InterPro"/>
</dbReference>
<dbReference type="GO" id="GO:0032222">
    <property type="term" value="P:regulation of synaptic transmission, cholinergic"/>
    <property type="evidence" value="ECO:0007669"/>
    <property type="project" value="InterPro"/>
</dbReference>
<sequence>MVGKITFVFAGVIAVLLCAAGTDALKCYVCSSLTDANCADTFKADGINTQSDSSCTACQKIKAGDAVSRACGVGSDGCTEIEVLGVKTATCTCSSDLCNAAYHVTVSLAMILFGILATLL</sequence>
<proteinExistence type="predicted"/>
<keyword evidence="3" id="KW-0812">Transmembrane</keyword>
<accession>A0A9D3Z285</accession>
<gene>
    <name evidence="5" type="ORF">DPMN_068758</name>
    <name evidence="6" type="ORF">DPMN_068762</name>
</gene>
<keyword evidence="2" id="KW-0325">Glycoprotein</keyword>